<name>A0A7N2MNZ4_QUELO</name>
<organism evidence="4 5">
    <name type="scientific">Quercus lobata</name>
    <name type="common">Valley oak</name>
    <dbReference type="NCBI Taxonomy" id="97700"/>
    <lineage>
        <taxon>Eukaryota</taxon>
        <taxon>Viridiplantae</taxon>
        <taxon>Streptophyta</taxon>
        <taxon>Embryophyta</taxon>
        <taxon>Tracheophyta</taxon>
        <taxon>Spermatophyta</taxon>
        <taxon>Magnoliopsida</taxon>
        <taxon>eudicotyledons</taxon>
        <taxon>Gunneridae</taxon>
        <taxon>Pentapetalae</taxon>
        <taxon>rosids</taxon>
        <taxon>fabids</taxon>
        <taxon>Fagales</taxon>
        <taxon>Fagaceae</taxon>
        <taxon>Quercus</taxon>
    </lineage>
</organism>
<protein>
    <recommendedName>
        <fullName evidence="6">Cytochrome P450</fullName>
    </recommendedName>
</protein>
<dbReference type="GO" id="GO:0020037">
    <property type="term" value="F:heme binding"/>
    <property type="evidence" value="ECO:0007669"/>
    <property type="project" value="InterPro"/>
</dbReference>
<evidence type="ECO:0000256" key="2">
    <source>
        <dbReference type="ARBA" id="ARBA00022723"/>
    </source>
</evidence>
<reference evidence="4 5" key="1">
    <citation type="journal article" date="2016" name="G3 (Bethesda)">
        <title>First Draft Assembly and Annotation of the Genome of a California Endemic Oak Quercus lobata Nee (Fagaceae).</title>
        <authorList>
            <person name="Sork V.L."/>
            <person name="Fitz-Gibbon S.T."/>
            <person name="Puiu D."/>
            <person name="Crepeau M."/>
            <person name="Gugger P.F."/>
            <person name="Sherman R."/>
            <person name="Stevens K."/>
            <person name="Langley C.H."/>
            <person name="Pellegrini M."/>
            <person name="Salzberg S.L."/>
        </authorList>
    </citation>
    <scope>NUCLEOTIDE SEQUENCE [LARGE SCALE GENOMIC DNA]</scope>
    <source>
        <strain evidence="4 5">cv. SW786</strain>
    </source>
</reference>
<dbReference type="Gene3D" id="1.10.630.10">
    <property type="entry name" value="Cytochrome P450"/>
    <property type="match status" value="1"/>
</dbReference>
<evidence type="ECO:0008006" key="6">
    <source>
        <dbReference type="Google" id="ProtNLM"/>
    </source>
</evidence>
<dbReference type="Gramene" id="QL10p006481:mrna">
    <property type="protein sequence ID" value="QL10p006481:mrna"/>
    <property type="gene ID" value="QL10p006481"/>
</dbReference>
<dbReference type="InterPro" id="IPR001128">
    <property type="entry name" value="Cyt_P450"/>
</dbReference>
<dbReference type="Proteomes" id="UP000594261">
    <property type="component" value="Chromosome 10"/>
</dbReference>
<reference evidence="4" key="2">
    <citation type="submission" date="2021-01" db="UniProtKB">
        <authorList>
            <consortium name="EnsemblPlants"/>
        </authorList>
    </citation>
    <scope>IDENTIFICATION</scope>
</reference>
<dbReference type="AlphaFoldDB" id="A0A7N2MNZ4"/>
<accession>A0A7N2MNZ4</accession>
<dbReference type="SUPFAM" id="SSF48264">
    <property type="entry name" value="Cytochrome P450"/>
    <property type="match status" value="1"/>
</dbReference>
<dbReference type="Pfam" id="PF00067">
    <property type="entry name" value="p450"/>
    <property type="match status" value="1"/>
</dbReference>
<dbReference type="PANTHER" id="PTHR47955:SF15">
    <property type="entry name" value="CYTOCHROME P450 71A2-LIKE"/>
    <property type="match status" value="1"/>
</dbReference>
<dbReference type="PANTHER" id="PTHR47955">
    <property type="entry name" value="CYTOCHROME P450 FAMILY 71 PROTEIN"/>
    <property type="match status" value="1"/>
</dbReference>
<dbReference type="InterPro" id="IPR036396">
    <property type="entry name" value="Cyt_P450_sf"/>
</dbReference>
<proteinExistence type="inferred from homology"/>
<evidence type="ECO:0000313" key="4">
    <source>
        <dbReference type="EnsemblPlants" id="QL10p006481:mrna"/>
    </source>
</evidence>
<dbReference type="GO" id="GO:0004497">
    <property type="term" value="F:monooxygenase activity"/>
    <property type="evidence" value="ECO:0007669"/>
    <property type="project" value="InterPro"/>
</dbReference>
<evidence type="ECO:0000313" key="5">
    <source>
        <dbReference type="Proteomes" id="UP000594261"/>
    </source>
</evidence>
<dbReference type="GO" id="GO:0005506">
    <property type="term" value="F:iron ion binding"/>
    <property type="evidence" value="ECO:0007669"/>
    <property type="project" value="InterPro"/>
</dbReference>
<keyword evidence="2" id="KW-0479">Metal-binding</keyword>
<sequence length="122" mass="13911">MTSEMTTTHDIVFSNRSKTTATNFLLYGCTDLVFAPYSWIDILTGKIASLKSTFGELDAFLNQVVEEHKSMKSDDEHPKDRDFVDILLHLQKNGMLDFELTHDNLKAILLVSFSHSLTQTHF</sequence>
<keyword evidence="5" id="KW-1185">Reference proteome</keyword>
<dbReference type="GO" id="GO:0016705">
    <property type="term" value="F:oxidoreductase activity, acting on paired donors, with incorporation or reduction of molecular oxygen"/>
    <property type="evidence" value="ECO:0007669"/>
    <property type="project" value="InterPro"/>
</dbReference>
<comment type="similarity">
    <text evidence="1">Belongs to the cytochrome P450 family.</text>
</comment>
<dbReference type="InParanoid" id="A0A7N2MNZ4"/>
<dbReference type="EMBL" id="LRBV02000010">
    <property type="status" value="NOT_ANNOTATED_CDS"/>
    <property type="molecule type" value="Genomic_DNA"/>
</dbReference>
<evidence type="ECO:0000256" key="3">
    <source>
        <dbReference type="ARBA" id="ARBA00023004"/>
    </source>
</evidence>
<dbReference type="EnsemblPlants" id="QL10p006481:mrna">
    <property type="protein sequence ID" value="QL10p006481:mrna"/>
    <property type="gene ID" value="QL10p006481"/>
</dbReference>
<evidence type="ECO:0000256" key="1">
    <source>
        <dbReference type="ARBA" id="ARBA00010617"/>
    </source>
</evidence>
<keyword evidence="3" id="KW-0408">Iron</keyword>